<gene>
    <name evidence="2" type="primary">Cnig_chr_V.g17968</name>
    <name evidence="2" type="ORF">B9Z55_017968</name>
</gene>
<keyword evidence="3" id="KW-1185">Reference proteome</keyword>
<feature type="chain" id="PRO_5013774670" evidence="1">
    <location>
        <begin position="21"/>
        <end position="252"/>
    </location>
</feature>
<evidence type="ECO:0000313" key="2">
    <source>
        <dbReference type="EMBL" id="PIC24781.1"/>
    </source>
</evidence>
<evidence type="ECO:0000313" key="3">
    <source>
        <dbReference type="Proteomes" id="UP000230233"/>
    </source>
</evidence>
<name>A0A2G5TCH4_9PELO</name>
<dbReference type="AlphaFoldDB" id="A0A2G5TCH4"/>
<protein>
    <submittedName>
        <fullName evidence="2">Uncharacterized protein</fullName>
    </submittedName>
</protein>
<proteinExistence type="predicted"/>
<dbReference type="EMBL" id="PDUG01000005">
    <property type="protein sequence ID" value="PIC24781.1"/>
    <property type="molecule type" value="Genomic_DNA"/>
</dbReference>
<keyword evidence="1" id="KW-0732">Signal</keyword>
<dbReference type="Proteomes" id="UP000230233">
    <property type="component" value="Chromosome V"/>
</dbReference>
<feature type="signal peptide" evidence="1">
    <location>
        <begin position="1"/>
        <end position="20"/>
    </location>
</feature>
<dbReference type="OrthoDB" id="10653261at2759"/>
<sequence length="252" mass="28125">MTKISIILLLIGSCILLISASDLDDINEKRRQYAKENNVANMWKLEYDPNLEDMLRNTGYNKELCLELHNGRIHHVDFRYFFIPKYRDSEHIDGTILPKMLKENGAEFFGSKSAGTLEAMMPTQRTIGCFKVSVCKIPTGEKVKKTGIQVVYDIVPSNNREEDDNVYAYFSHPCYIGPIKTFSEAYKAIVSGPPGSKCEALGGVNEDGLCVPATPITQPPIDQRDLVGKDELDNGSGVLGLFMVPVIIMLMI</sequence>
<evidence type="ECO:0000256" key="1">
    <source>
        <dbReference type="SAM" id="SignalP"/>
    </source>
</evidence>
<comment type="caution">
    <text evidence="2">The sequence shown here is derived from an EMBL/GenBank/DDBJ whole genome shotgun (WGS) entry which is preliminary data.</text>
</comment>
<organism evidence="2 3">
    <name type="scientific">Caenorhabditis nigoni</name>
    <dbReference type="NCBI Taxonomy" id="1611254"/>
    <lineage>
        <taxon>Eukaryota</taxon>
        <taxon>Metazoa</taxon>
        <taxon>Ecdysozoa</taxon>
        <taxon>Nematoda</taxon>
        <taxon>Chromadorea</taxon>
        <taxon>Rhabditida</taxon>
        <taxon>Rhabditina</taxon>
        <taxon>Rhabditomorpha</taxon>
        <taxon>Rhabditoidea</taxon>
        <taxon>Rhabditidae</taxon>
        <taxon>Peloderinae</taxon>
        <taxon>Caenorhabditis</taxon>
    </lineage>
</organism>
<reference evidence="3" key="1">
    <citation type="submission" date="2017-10" db="EMBL/GenBank/DDBJ databases">
        <title>Rapid genome shrinkage in a self-fertile nematode reveals novel sperm competition proteins.</title>
        <authorList>
            <person name="Yin D."/>
            <person name="Schwarz E.M."/>
            <person name="Thomas C.G."/>
            <person name="Felde R.L."/>
            <person name="Korf I.F."/>
            <person name="Cutter A.D."/>
            <person name="Schartner C.M."/>
            <person name="Ralston E.J."/>
            <person name="Meyer B.J."/>
            <person name="Haag E.S."/>
        </authorList>
    </citation>
    <scope>NUCLEOTIDE SEQUENCE [LARGE SCALE GENOMIC DNA]</scope>
    <source>
        <strain evidence="3">JU1422</strain>
    </source>
</reference>
<accession>A0A2G5TCH4</accession>